<evidence type="ECO:0000313" key="1">
    <source>
        <dbReference type="EMBL" id="KAE9530528.1"/>
    </source>
</evidence>
<dbReference type="EMBL" id="VYZN01000042">
    <property type="protein sequence ID" value="KAE9530528.1"/>
    <property type="molecule type" value="Genomic_DNA"/>
</dbReference>
<comment type="caution">
    <text evidence="1">The sequence shown here is derived from an EMBL/GenBank/DDBJ whole genome shotgun (WGS) entry which is preliminary data.</text>
</comment>
<protein>
    <recommendedName>
        <fullName evidence="3">Reverse transcriptase domain-containing protein</fullName>
    </recommendedName>
</protein>
<evidence type="ECO:0008006" key="3">
    <source>
        <dbReference type="Google" id="ProtNLM"/>
    </source>
</evidence>
<gene>
    <name evidence="1" type="ORF">AGLY_010990</name>
</gene>
<organism evidence="1 2">
    <name type="scientific">Aphis glycines</name>
    <name type="common">Soybean aphid</name>
    <dbReference type="NCBI Taxonomy" id="307491"/>
    <lineage>
        <taxon>Eukaryota</taxon>
        <taxon>Metazoa</taxon>
        <taxon>Ecdysozoa</taxon>
        <taxon>Arthropoda</taxon>
        <taxon>Hexapoda</taxon>
        <taxon>Insecta</taxon>
        <taxon>Pterygota</taxon>
        <taxon>Neoptera</taxon>
        <taxon>Paraneoptera</taxon>
        <taxon>Hemiptera</taxon>
        <taxon>Sternorrhyncha</taxon>
        <taxon>Aphidomorpha</taxon>
        <taxon>Aphidoidea</taxon>
        <taxon>Aphididae</taxon>
        <taxon>Aphidini</taxon>
        <taxon>Aphis</taxon>
        <taxon>Aphis</taxon>
    </lineage>
</organism>
<sequence>MSLQSSAVADCLKVHTILLVHLHNVVEVNAAFIVQELNPTQQLYCTVVIDAGSTGTKILVAAFKKKIRYKPPPPKKNNNDKSYVKNYHPIFELVQISKLFEKLILIKFIKPINNIINNNQHSFRPVRVSHPLLSWFNSYLINKFQFTRVHGFFSNMVFVPSESLQGGHSSFILFELFINGTSSVLKKFHLLLIVDDLKIFTPDSSYFKLDKYTYQREKGS</sequence>
<proteinExistence type="predicted"/>
<evidence type="ECO:0000313" key="2">
    <source>
        <dbReference type="Proteomes" id="UP000475862"/>
    </source>
</evidence>
<keyword evidence="2" id="KW-1185">Reference proteome</keyword>
<accession>A0A6G0TCS3</accession>
<reference evidence="1 2" key="1">
    <citation type="submission" date="2019-08" db="EMBL/GenBank/DDBJ databases">
        <title>The genome of the soybean aphid Biotype 1, its phylome, world population structure and adaptation to the North American continent.</title>
        <authorList>
            <person name="Giordano R."/>
            <person name="Donthu R.K."/>
            <person name="Hernandez A.G."/>
            <person name="Wright C.L."/>
            <person name="Zimin A.V."/>
        </authorList>
    </citation>
    <scope>NUCLEOTIDE SEQUENCE [LARGE SCALE GENOMIC DNA]</scope>
    <source>
        <tissue evidence="1">Whole aphids</tissue>
    </source>
</reference>
<dbReference type="Proteomes" id="UP000475862">
    <property type="component" value="Unassembled WGS sequence"/>
</dbReference>
<name>A0A6G0TCS3_APHGL</name>
<dbReference type="AlphaFoldDB" id="A0A6G0TCS3"/>